<keyword evidence="9 18" id="KW-0812">Transmembrane</keyword>
<proteinExistence type="inferred from homology"/>
<evidence type="ECO:0000256" key="13">
    <source>
        <dbReference type="ARBA" id="ARBA00023209"/>
    </source>
</evidence>
<dbReference type="Proteomes" id="UP000183208">
    <property type="component" value="Unassembled WGS sequence"/>
</dbReference>
<dbReference type="EMBL" id="FNTI01000001">
    <property type="protein sequence ID" value="SED62547.1"/>
    <property type="molecule type" value="Genomic_DNA"/>
</dbReference>
<dbReference type="InterPro" id="IPR000462">
    <property type="entry name" value="CDP-OH_P_trans"/>
</dbReference>
<evidence type="ECO:0000256" key="15">
    <source>
        <dbReference type="ARBA" id="ARBA00048586"/>
    </source>
</evidence>
<dbReference type="RefSeq" id="WP_074823858.1">
    <property type="nucleotide sequence ID" value="NZ_FNTI01000001.1"/>
</dbReference>
<dbReference type="Gene3D" id="1.20.120.1760">
    <property type="match status" value="1"/>
</dbReference>
<comment type="pathway">
    <text evidence="3">Lipid metabolism.</text>
</comment>
<keyword evidence="10 18" id="KW-1133">Transmembrane helix</keyword>
<dbReference type="GO" id="GO:0046474">
    <property type="term" value="P:glycerophospholipid biosynthetic process"/>
    <property type="evidence" value="ECO:0007669"/>
    <property type="project" value="TreeGrafter"/>
</dbReference>
<feature type="transmembrane region" description="Helical" evidence="18">
    <location>
        <begin position="174"/>
        <end position="195"/>
    </location>
</feature>
<feature type="transmembrane region" description="Helical" evidence="18">
    <location>
        <begin position="49"/>
        <end position="67"/>
    </location>
</feature>
<evidence type="ECO:0000313" key="20">
    <source>
        <dbReference type="Proteomes" id="UP000183208"/>
    </source>
</evidence>
<evidence type="ECO:0000256" key="18">
    <source>
        <dbReference type="SAM" id="Phobius"/>
    </source>
</evidence>
<evidence type="ECO:0000256" key="16">
    <source>
        <dbReference type="NCBIfam" id="TIGR00560"/>
    </source>
</evidence>
<evidence type="ECO:0000256" key="17">
    <source>
        <dbReference type="RuleBase" id="RU003750"/>
    </source>
</evidence>
<dbReference type="InterPro" id="IPR050324">
    <property type="entry name" value="CDP-alcohol_PTase-I"/>
</dbReference>
<evidence type="ECO:0000256" key="10">
    <source>
        <dbReference type="ARBA" id="ARBA00022989"/>
    </source>
</evidence>
<keyword evidence="14" id="KW-1208">Phospholipid metabolism</keyword>
<evidence type="ECO:0000256" key="14">
    <source>
        <dbReference type="ARBA" id="ARBA00023264"/>
    </source>
</evidence>
<evidence type="ECO:0000256" key="4">
    <source>
        <dbReference type="ARBA" id="ARBA00010441"/>
    </source>
</evidence>
<dbReference type="InterPro" id="IPR048254">
    <property type="entry name" value="CDP_ALCOHOL_P_TRANSF_CS"/>
</dbReference>
<comment type="pathway">
    <text evidence="2">Phospholipid metabolism; phosphatidylglycerol biosynthesis; phosphatidylglycerol from CDP-diacylglycerol: step 1/2.</text>
</comment>
<evidence type="ECO:0000313" key="19">
    <source>
        <dbReference type="EMBL" id="SED62547.1"/>
    </source>
</evidence>
<keyword evidence="12 18" id="KW-0472">Membrane</keyword>
<keyword evidence="13" id="KW-0594">Phospholipid biosynthesis</keyword>
<dbReference type="OrthoDB" id="9796672at2"/>
<dbReference type="Pfam" id="PF01066">
    <property type="entry name" value="CDP-OH_P_transf"/>
    <property type="match status" value="1"/>
</dbReference>
<comment type="subcellular location">
    <subcellularLocation>
        <location evidence="1">Membrane</location>
        <topology evidence="1">Multi-pass membrane protein</topology>
    </subcellularLocation>
</comment>
<evidence type="ECO:0000256" key="5">
    <source>
        <dbReference type="ARBA" id="ARBA00013170"/>
    </source>
</evidence>
<accession>A0A1M7BWJ9</accession>
<dbReference type="EC" id="2.7.8.5" evidence="5 16"/>
<keyword evidence="7" id="KW-0444">Lipid biosynthesis</keyword>
<evidence type="ECO:0000256" key="12">
    <source>
        <dbReference type="ARBA" id="ARBA00023136"/>
    </source>
</evidence>
<comment type="similarity">
    <text evidence="4 17">Belongs to the CDP-alcohol phosphatidyltransferase class-I family.</text>
</comment>
<dbReference type="GO" id="GO:0016020">
    <property type="term" value="C:membrane"/>
    <property type="evidence" value="ECO:0007669"/>
    <property type="project" value="UniProtKB-SubCell"/>
</dbReference>
<protein>
    <recommendedName>
        <fullName evidence="6 16">CDP-diacylglycerol--glycerol-3-phosphate 3-phosphatidyltransferase</fullName>
        <ecNumber evidence="5 16">2.7.8.5</ecNumber>
    </recommendedName>
</protein>
<dbReference type="InterPro" id="IPR043130">
    <property type="entry name" value="CDP-OH_PTrfase_TM_dom"/>
</dbReference>
<comment type="catalytic activity">
    <reaction evidence="15">
        <text>a CDP-1,2-diacyl-sn-glycerol + sn-glycerol 3-phosphate = a 1,2-diacyl-sn-glycero-3-phospho-(1'-sn-glycero-3'-phosphate) + CMP + H(+)</text>
        <dbReference type="Rhea" id="RHEA:12593"/>
        <dbReference type="ChEBI" id="CHEBI:15378"/>
        <dbReference type="ChEBI" id="CHEBI:57597"/>
        <dbReference type="ChEBI" id="CHEBI:58332"/>
        <dbReference type="ChEBI" id="CHEBI:60110"/>
        <dbReference type="ChEBI" id="CHEBI:60377"/>
        <dbReference type="EC" id="2.7.8.5"/>
    </reaction>
</comment>
<evidence type="ECO:0000256" key="8">
    <source>
        <dbReference type="ARBA" id="ARBA00022679"/>
    </source>
</evidence>
<organism evidence="19 20">
    <name type="scientific">Bradyrhizobium lablabi</name>
    <dbReference type="NCBI Taxonomy" id="722472"/>
    <lineage>
        <taxon>Bacteria</taxon>
        <taxon>Pseudomonadati</taxon>
        <taxon>Pseudomonadota</taxon>
        <taxon>Alphaproteobacteria</taxon>
        <taxon>Hyphomicrobiales</taxon>
        <taxon>Nitrobacteraceae</taxon>
        <taxon>Bradyrhizobium</taxon>
    </lineage>
</organism>
<evidence type="ECO:0000256" key="9">
    <source>
        <dbReference type="ARBA" id="ARBA00022692"/>
    </source>
</evidence>
<dbReference type="PIRSF" id="PIRSF000847">
    <property type="entry name" value="Phos_ph_gly_syn"/>
    <property type="match status" value="1"/>
</dbReference>
<dbReference type="NCBIfam" id="TIGR00560">
    <property type="entry name" value="pgsA"/>
    <property type="match status" value="1"/>
</dbReference>
<dbReference type="InterPro" id="IPR004570">
    <property type="entry name" value="Phosphatidylglycerol_P_synth"/>
</dbReference>
<evidence type="ECO:0000256" key="7">
    <source>
        <dbReference type="ARBA" id="ARBA00022516"/>
    </source>
</evidence>
<feature type="transmembrane region" description="Helical" evidence="18">
    <location>
        <begin position="22"/>
        <end position="43"/>
    </location>
</feature>
<dbReference type="GO" id="GO:0008444">
    <property type="term" value="F:CDP-diacylglycerol-glycerol-3-phosphate 3-phosphatidyltransferase activity"/>
    <property type="evidence" value="ECO:0007669"/>
    <property type="project" value="UniProtKB-UniRule"/>
</dbReference>
<dbReference type="PANTHER" id="PTHR14269">
    <property type="entry name" value="CDP-DIACYLGLYCEROL--GLYCEROL-3-PHOSPHATE 3-PHOSPHATIDYLTRANSFERASE-RELATED"/>
    <property type="match status" value="1"/>
</dbReference>
<evidence type="ECO:0000256" key="2">
    <source>
        <dbReference type="ARBA" id="ARBA00005042"/>
    </source>
</evidence>
<evidence type="ECO:0000256" key="1">
    <source>
        <dbReference type="ARBA" id="ARBA00004141"/>
    </source>
</evidence>
<dbReference type="AlphaFoldDB" id="A0A1M7BWJ9"/>
<reference evidence="19 20" key="1">
    <citation type="submission" date="2016-10" db="EMBL/GenBank/DDBJ databases">
        <authorList>
            <person name="de Groot N.N."/>
        </authorList>
    </citation>
    <scope>NUCLEOTIDE SEQUENCE [LARGE SCALE GENOMIC DNA]</scope>
    <source>
        <strain evidence="19 20">GAS522</strain>
    </source>
</reference>
<dbReference type="PROSITE" id="PS00379">
    <property type="entry name" value="CDP_ALCOHOL_P_TRANSF"/>
    <property type="match status" value="1"/>
</dbReference>
<name>A0A1M7BWJ9_9BRAD</name>
<evidence type="ECO:0000256" key="6">
    <source>
        <dbReference type="ARBA" id="ARBA00014944"/>
    </source>
</evidence>
<keyword evidence="8 17" id="KW-0808">Transferase</keyword>
<evidence type="ECO:0000256" key="3">
    <source>
        <dbReference type="ARBA" id="ARBA00005189"/>
    </source>
</evidence>
<keyword evidence="11" id="KW-0443">Lipid metabolism</keyword>
<dbReference type="PANTHER" id="PTHR14269:SF62">
    <property type="entry name" value="CDP-DIACYLGLYCEROL--GLYCEROL-3-PHOSPHATE 3-PHOSPHATIDYLTRANSFERASE 1, CHLOROPLASTIC"/>
    <property type="match status" value="1"/>
</dbReference>
<sequence length="208" mass="22881">MNIATTTKGQAKQPKSLSLPNILTYARIAAIPVVVGCVYGQSIMDGPLWLRWVALAVFIAAGVTDYLDGYYARIWDQQSAFGRMLDPIADKLLVASCLLMLAADNSIHGWTLWAGIVILCREILVSGLREYLAALRVSVPVTKLAKWKTTVQLVAIGFLIAGEAGEQILPSTTLIGIVLLWMSAIFTIYTGWDYFRAGIHHLIKEDEE</sequence>
<evidence type="ECO:0000256" key="11">
    <source>
        <dbReference type="ARBA" id="ARBA00023098"/>
    </source>
</evidence>
<gene>
    <name evidence="19" type="ORF">SAMN05444171_4631</name>
</gene>